<keyword evidence="1" id="KW-1133">Transmembrane helix</keyword>
<evidence type="ECO:0000256" key="1">
    <source>
        <dbReference type="SAM" id="Phobius"/>
    </source>
</evidence>
<keyword evidence="1" id="KW-0472">Membrane</keyword>
<keyword evidence="3" id="KW-1185">Reference proteome</keyword>
<name>A0A2G9UGV0_TELCI</name>
<proteinExistence type="predicted"/>
<dbReference type="AlphaFoldDB" id="A0A2G9UGV0"/>
<dbReference type="PANTHER" id="PTHR37971">
    <property type="entry name" value="ANTIBACTERIAL FACTOR-RELATED PEPTIDE 1-RELATED"/>
    <property type="match status" value="1"/>
</dbReference>
<feature type="transmembrane region" description="Helical" evidence="1">
    <location>
        <begin position="76"/>
        <end position="96"/>
    </location>
</feature>
<dbReference type="PANTHER" id="PTHR37971:SF1">
    <property type="entry name" value="ANTIBACTERIAL FACTOR-RELATED PEPTIDE 1-RELATED"/>
    <property type="match status" value="1"/>
</dbReference>
<accession>A0A2G9UGV0</accession>
<sequence length="336" mass="36683">TRLVGEREGRKTASASGADPGCLITTSGIINYLHDGTMDARGVAITCLIRTRVLYNPIKISGTYNLHKSTDEKMNRLLLCLFLAITVNVVMGQIYLSTCARMDTPILDKAARAACITSCSIQSTVCMRMKRLLLCLFLIVTIVVVKSKVYDDTCAKPPHFLIELRNLQCAINCALKKCGMGFCRLRDGDQVAFMDRLLLALFLVVAHNVANGQLYLSTCARMDMFLLDKAARAACIASCSLQSSTKVKMNRLLLCLFLAITVNVAMGQIYLSTCARMDTPILDKAARAACITSCSIQNCGTGYCENRGGRKTCVCSRCANGGNVPLEELIKKKGRK</sequence>
<keyword evidence="1" id="KW-0812">Transmembrane</keyword>
<dbReference type="GO" id="GO:0098542">
    <property type="term" value="P:defense response to other organism"/>
    <property type="evidence" value="ECO:0007669"/>
    <property type="project" value="InterPro"/>
</dbReference>
<dbReference type="Gene3D" id="3.30.30.110">
    <property type="entry name" value="Antibacterial factor-related peptide"/>
    <property type="match status" value="3"/>
</dbReference>
<evidence type="ECO:0000313" key="2">
    <source>
        <dbReference type="EMBL" id="PIO69406.1"/>
    </source>
</evidence>
<reference evidence="2 3" key="1">
    <citation type="submission" date="2015-09" db="EMBL/GenBank/DDBJ databases">
        <title>Draft genome of the parasitic nematode Teladorsagia circumcincta isolate WARC Sus (inbred).</title>
        <authorList>
            <person name="Mitreva M."/>
        </authorList>
    </citation>
    <scope>NUCLEOTIDE SEQUENCE [LARGE SCALE GENOMIC DNA]</scope>
    <source>
        <strain evidence="2 3">S</strain>
    </source>
</reference>
<dbReference type="InterPro" id="IPR038204">
    <property type="entry name" value="Abf-1/2_sf"/>
</dbReference>
<evidence type="ECO:0000313" key="3">
    <source>
        <dbReference type="Proteomes" id="UP000230423"/>
    </source>
</evidence>
<feature type="transmembrane region" description="Helical" evidence="1">
    <location>
        <begin position="197"/>
        <end position="216"/>
    </location>
</feature>
<feature type="transmembrane region" description="Helical" evidence="1">
    <location>
        <begin position="252"/>
        <end position="271"/>
    </location>
</feature>
<organism evidence="2 3">
    <name type="scientific">Teladorsagia circumcincta</name>
    <name type="common">Brown stomach worm</name>
    <name type="synonym">Ostertagia circumcincta</name>
    <dbReference type="NCBI Taxonomy" id="45464"/>
    <lineage>
        <taxon>Eukaryota</taxon>
        <taxon>Metazoa</taxon>
        <taxon>Ecdysozoa</taxon>
        <taxon>Nematoda</taxon>
        <taxon>Chromadorea</taxon>
        <taxon>Rhabditida</taxon>
        <taxon>Rhabditina</taxon>
        <taxon>Rhabditomorpha</taxon>
        <taxon>Strongyloidea</taxon>
        <taxon>Trichostrongylidae</taxon>
        <taxon>Teladorsagia</taxon>
    </lineage>
</organism>
<protein>
    <submittedName>
        <fullName evidence="2">Uncharacterized protein</fullName>
    </submittedName>
</protein>
<feature type="non-terminal residue" evidence="2">
    <location>
        <position position="1"/>
    </location>
</feature>
<dbReference type="InterPro" id="IPR031770">
    <property type="entry name" value="Abf-1/2"/>
</dbReference>
<dbReference type="Proteomes" id="UP000230423">
    <property type="component" value="Unassembled WGS sequence"/>
</dbReference>
<gene>
    <name evidence="2" type="ORF">TELCIR_08767</name>
</gene>
<dbReference type="EMBL" id="KZ346669">
    <property type="protein sequence ID" value="PIO69406.1"/>
    <property type="molecule type" value="Genomic_DNA"/>
</dbReference>
<dbReference type="OrthoDB" id="5786696at2759"/>
<dbReference type="Pfam" id="PF16839">
    <property type="entry name" value="Antimicrobial25"/>
    <property type="match status" value="3"/>
</dbReference>